<reference evidence="1" key="2">
    <citation type="journal article" date="2015" name="Data Brief">
        <title>Shoot transcriptome of the giant reed, Arundo donax.</title>
        <authorList>
            <person name="Barrero R.A."/>
            <person name="Guerrero F.D."/>
            <person name="Moolhuijzen P."/>
            <person name="Goolsby J.A."/>
            <person name="Tidwell J."/>
            <person name="Bellgard S.E."/>
            <person name="Bellgard M.I."/>
        </authorList>
    </citation>
    <scope>NUCLEOTIDE SEQUENCE</scope>
    <source>
        <tissue evidence="1">Shoot tissue taken approximately 20 cm above the soil surface</tissue>
    </source>
</reference>
<evidence type="ECO:0000313" key="1">
    <source>
        <dbReference type="EMBL" id="JAD94023.1"/>
    </source>
</evidence>
<reference evidence="1" key="1">
    <citation type="submission" date="2014-09" db="EMBL/GenBank/DDBJ databases">
        <authorList>
            <person name="Magalhaes I.L.F."/>
            <person name="Oliveira U."/>
            <person name="Santos F.R."/>
            <person name="Vidigal T.H.D.A."/>
            <person name="Brescovit A.D."/>
            <person name="Santos A.J."/>
        </authorList>
    </citation>
    <scope>NUCLEOTIDE SEQUENCE</scope>
    <source>
        <tissue evidence="1">Shoot tissue taken approximately 20 cm above the soil surface</tissue>
    </source>
</reference>
<dbReference type="EMBL" id="GBRH01203872">
    <property type="protein sequence ID" value="JAD94023.1"/>
    <property type="molecule type" value="Transcribed_RNA"/>
</dbReference>
<protein>
    <submittedName>
        <fullName evidence="1">Uncharacterized protein</fullName>
    </submittedName>
</protein>
<dbReference type="AlphaFoldDB" id="A0A0A9E4T1"/>
<name>A0A0A9E4T1_ARUDO</name>
<organism evidence="1">
    <name type="scientific">Arundo donax</name>
    <name type="common">Giant reed</name>
    <name type="synonym">Donax arundinaceus</name>
    <dbReference type="NCBI Taxonomy" id="35708"/>
    <lineage>
        <taxon>Eukaryota</taxon>
        <taxon>Viridiplantae</taxon>
        <taxon>Streptophyta</taxon>
        <taxon>Embryophyta</taxon>
        <taxon>Tracheophyta</taxon>
        <taxon>Spermatophyta</taxon>
        <taxon>Magnoliopsida</taxon>
        <taxon>Liliopsida</taxon>
        <taxon>Poales</taxon>
        <taxon>Poaceae</taxon>
        <taxon>PACMAD clade</taxon>
        <taxon>Arundinoideae</taxon>
        <taxon>Arundineae</taxon>
        <taxon>Arundo</taxon>
    </lineage>
</organism>
<accession>A0A0A9E4T1</accession>
<sequence>MYTISKQREQHYNLLLERKETVALAYSRAAFRTEVQGDAEAWSPIPAIT</sequence>
<proteinExistence type="predicted"/>